<keyword evidence="1" id="KW-0677">Repeat</keyword>
<dbReference type="AlphaFoldDB" id="A0A1I7ZIB4"/>
<name>A0A1I7ZIB4_9BILA</name>
<keyword evidence="5" id="KW-1185">Reference proteome</keyword>
<sequence length="641" mass="70675">MPSTPLFPREESLGRFRQSLQDAAGRGEKAPLAIVAPRGAGKTSFIRMLDSDPCVIAVHFCRTNDAYSTDRCVLIQSISKQLMQTFPNLVLPAISPLTLLLGGEEIIEDFIAVPLAYLPRPAKTMCVIIDDPSAKVLKLVIKLSEILPSWLRVCIASRECPKGFDSFYLDQNQTELHKFAYSTFGKSPDVDKFVSRAQGSWFNVAIHSTLHRLKVVPPTSLAESEPVVTVLSEILPQRVSVYLRLVATAKRPPTTNRLLDASQLALPNIKIEDVNQEVHLLEKLLGVDESGWLLREELTELAEPLAEGHAIWADYCINRGGETAQEIALIAYHMAHSPSTSFPDRVEILKLLGAEEIEFRCDIFDGPTTTLLLEAGAKKSAVTPDFVYNCAIGDKNLVSERLTKQRPETLALGLIAAASRGHAEICSLILEVHPESAHFVDYYQWNALRSAACNNHLNILDMLVKYGINVDECGPGGRTALRAAAWSGHPIIVKRLLQEKADVNKCDTEGRSALMAAAFMDHADIVKMLIEFGGNTNLVDNSGATALHLALSNNSKTTEHKATILNLLEGSSDVNATDRHERNCLHLAAYHGEPTITAIIELSRQLRRHSTAFGALEQFQDHRTQGNHLEPAGRRLGRKRH</sequence>
<dbReference type="WBParaSite" id="L893_g26671.t1">
    <property type="protein sequence ID" value="L893_g26671.t1"/>
    <property type="gene ID" value="L893_g26671"/>
</dbReference>
<dbReference type="PANTHER" id="PTHR24198:SF194">
    <property type="entry name" value="INVERSIN-A"/>
    <property type="match status" value="1"/>
</dbReference>
<reference evidence="6" key="1">
    <citation type="submission" date="2016-11" db="UniProtKB">
        <authorList>
            <consortium name="WormBaseParasite"/>
        </authorList>
    </citation>
    <scope>IDENTIFICATION</scope>
</reference>
<evidence type="ECO:0000256" key="1">
    <source>
        <dbReference type="ARBA" id="ARBA00022737"/>
    </source>
</evidence>
<dbReference type="PROSITE" id="PS50297">
    <property type="entry name" value="ANK_REP_REGION"/>
    <property type="match status" value="2"/>
</dbReference>
<dbReference type="Gene3D" id="1.25.40.20">
    <property type="entry name" value="Ankyrin repeat-containing domain"/>
    <property type="match status" value="1"/>
</dbReference>
<evidence type="ECO:0000256" key="3">
    <source>
        <dbReference type="PROSITE-ProRule" id="PRU00023"/>
    </source>
</evidence>
<dbReference type="SMART" id="SM00248">
    <property type="entry name" value="ANK"/>
    <property type="match status" value="4"/>
</dbReference>
<dbReference type="InterPro" id="IPR002110">
    <property type="entry name" value="Ankyrin_rpt"/>
</dbReference>
<dbReference type="SUPFAM" id="SSF52540">
    <property type="entry name" value="P-loop containing nucleoside triphosphate hydrolases"/>
    <property type="match status" value="1"/>
</dbReference>
<proteinExistence type="predicted"/>
<evidence type="ECO:0000256" key="4">
    <source>
        <dbReference type="SAM" id="MobiDB-lite"/>
    </source>
</evidence>
<organism evidence="5 6">
    <name type="scientific">Steinernema glaseri</name>
    <dbReference type="NCBI Taxonomy" id="37863"/>
    <lineage>
        <taxon>Eukaryota</taxon>
        <taxon>Metazoa</taxon>
        <taxon>Ecdysozoa</taxon>
        <taxon>Nematoda</taxon>
        <taxon>Chromadorea</taxon>
        <taxon>Rhabditida</taxon>
        <taxon>Tylenchina</taxon>
        <taxon>Panagrolaimomorpha</taxon>
        <taxon>Strongyloidoidea</taxon>
        <taxon>Steinernematidae</taxon>
        <taxon>Steinernema</taxon>
    </lineage>
</organism>
<accession>A0A1I7ZIB4</accession>
<evidence type="ECO:0000313" key="5">
    <source>
        <dbReference type="Proteomes" id="UP000095287"/>
    </source>
</evidence>
<dbReference type="Pfam" id="PF12796">
    <property type="entry name" value="Ank_2"/>
    <property type="match status" value="2"/>
</dbReference>
<keyword evidence="2 3" id="KW-0040">ANK repeat</keyword>
<dbReference type="Proteomes" id="UP000095287">
    <property type="component" value="Unplaced"/>
</dbReference>
<dbReference type="PROSITE" id="PS50088">
    <property type="entry name" value="ANK_REPEAT"/>
    <property type="match status" value="3"/>
</dbReference>
<dbReference type="InterPro" id="IPR036770">
    <property type="entry name" value="Ankyrin_rpt-contain_sf"/>
</dbReference>
<dbReference type="InterPro" id="IPR027417">
    <property type="entry name" value="P-loop_NTPase"/>
</dbReference>
<evidence type="ECO:0000313" key="6">
    <source>
        <dbReference type="WBParaSite" id="L893_g26671.t1"/>
    </source>
</evidence>
<feature type="repeat" description="ANK" evidence="3">
    <location>
        <begin position="509"/>
        <end position="541"/>
    </location>
</feature>
<dbReference type="PANTHER" id="PTHR24198">
    <property type="entry name" value="ANKYRIN REPEAT AND PROTEIN KINASE DOMAIN-CONTAINING PROTEIN"/>
    <property type="match status" value="1"/>
</dbReference>
<dbReference type="SUPFAM" id="SSF48403">
    <property type="entry name" value="Ankyrin repeat"/>
    <property type="match status" value="1"/>
</dbReference>
<feature type="repeat" description="ANK" evidence="3">
    <location>
        <begin position="542"/>
        <end position="579"/>
    </location>
</feature>
<feature type="region of interest" description="Disordered" evidence="4">
    <location>
        <begin position="617"/>
        <end position="641"/>
    </location>
</feature>
<protein>
    <submittedName>
        <fullName evidence="6">ANK_REP_REGION domain-containing protein</fullName>
    </submittedName>
</protein>
<evidence type="ECO:0000256" key="2">
    <source>
        <dbReference type="ARBA" id="ARBA00023043"/>
    </source>
</evidence>
<feature type="repeat" description="ANK" evidence="3">
    <location>
        <begin position="476"/>
        <end position="508"/>
    </location>
</feature>